<dbReference type="OrthoDB" id="5358049at2"/>
<gene>
    <name evidence="1" type="ORF">FB471_6317</name>
</gene>
<accession>A0A542CTK8</accession>
<keyword evidence="2" id="KW-1185">Reference proteome</keyword>
<protein>
    <recommendedName>
        <fullName evidence="3">DNA helicase</fullName>
    </recommendedName>
</protein>
<dbReference type="AlphaFoldDB" id="A0A542CTK8"/>
<dbReference type="Proteomes" id="UP000320876">
    <property type="component" value="Unassembled WGS sequence"/>
</dbReference>
<dbReference type="RefSeq" id="WP_142003419.1">
    <property type="nucleotide sequence ID" value="NZ_VFML01000002.1"/>
</dbReference>
<sequence length="90" mass="10557">MSRRSRLVALWRRIEAGHEQMFVARWRQGLRREARQRQDVLRALVLLDSLGVENPVAYETLELIPHLVADLHEWHQRLGRESFGDPGVCC</sequence>
<dbReference type="Pfam" id="PF25952">
    <property type="entry name" value="DUF7990"/>
    <property type="match status" value="1"/>
</dbReference>
<dbReference type="EMBL" id="VFML01000002">
    <property type="protein sequence ID" value="TQI94159.1"/>
    <property type="molecule type" value="Genomic_DNA"/>
</dbReference>
<evidence type="ECO:0008006" key="3">
    <source>
        <dbReference type="Google" id="ProtNLM"/>
    </source>
</evidence>
<organism evidence="1 2">
    <name type="scientific">Amycolatopsis cihanbeyliensis</name>
    <dbReference type="NCBI Taxonomy" id="1128664"/>
    <lineage>
        <taxon>Bacteria</taxon>
        <taxon>Bacillati</taxon>
        <taxon>Actinomycetota</taxon>
        <taxon>Actinomycetes</taxon>
        <taxon>Pseudonocardiales</taxon>
        <taxon>Pseudonocardiaceae</taxon>
        <taxon>Amycolatopsis</taxon>
    </lineage>
</organism>
<name>A0A542CTK8_AMYCI</name>
<reference evidence="1 2" key="1">
    <citation type="submission" date="2019-06" db="EMBL/GenBank/DDBJ databases">
        <title>Sequencing the genomes of 1000 actinobacteria strains.</title>
        <authorList>
            <person name="Klenk H.-P."/>
        </authorList>
    </citation>
    <scope>NUCLEOTIDE SEQUENCE [LARGE SCALE GENOMIC DNA]</scope>
    <source>
        <strain evidence="1 2">DSM 45679</strain>
    </source>
</reference>
<comment type="caution">
    <text evidence="1">The sequence shown here is derived from an EMBL/GenBank/DDBJ whole genome shotgun (WGS) entry which is preliminary data.</text>
</comment>
<proteinExistence type="predicted"/>
<dbReference type="InterPro" id="IPR058303">
    <property type="entry name" value="DUF7990"/>
</dbReference>
<evidence type="ECO:0000313" key="1">
    <source>
        <dbReference type="EMBL" id="TQI94159.1"/>
    </source>
</evidence>
<dbReference type="InterPro" id="IPR047717">
    <property type="entry name" value="CC_star_Cory"/>
</dbReference>
<dbReference type="NCBIfam" id="NF041419">
    <property type="entry name" value="CC_star_Cory"/>
    <property type="match status" value="1"/>
</dbReference>
<evidence type="ECO:0000313" key="2">
    <source>
        <dbReference type="Proteomes" id="UP000320876"/>
    </source>
</evidence>